<feature type="region of interest" description="Disordered" evidence="1">
    <location>
        <begin position="1"/>
        <end position="23"/>
    </location>
</feature>
<evidence type="ECO:0000256" key="1">
    <source>
        <dbReference type="SAM" id="MobiDB-lite"/>
    </source>
</evidence>
<sequence length="356" mass="38656">MSERRGHDGRSQGHGKRSRPARKKHLYLVLDDWEKDYSIRQIEPDTMLTVPGSDDSACTDREDPMRLPEPAAFRFVAPASETRSAATSSSGGGTEAPTLVYDTAAAALAVAPPLPGHRCGGGALYTPTTLGTGLPVAFEACSWALCTSDAEDPWLRRHEWSWKSVAAPPPPPLAPGRAVVSHAAHPDGHTIFVSTRDAADCDTYSFDAERGDWTWRGAWALPFRGQGHFDRELGAWFGLDEDPGYVRACQVPSRSTDATAPPEPDRTEEKLFPDAGCESAAGSGATLAYMGDSKFCLVESVPCEDEDADGREGRMVRVTMFGLKFDRRGKLRTTSHRTTSSYVASRYVPSFSPVAF</sequence>
<accession>A0A2T7FBW2</accession>
<feature type="compositionally biased region" description="Basic and acidic residues" evidence="1">
    <location>
        <begin position="1"/>
        <end position="11"/>
    </location>
</feature>
<dbReference type="Gramene" id="PUZ77565">
    <property type="protein sequence ID" value="PUZ77565"/>
    <property type="gene ID" value="GQ55_1G382600"/>
</dbReference>
<dbReference type="PANTHER" id="PTHR33085">
    <property type="entry name" value="OS12G0113100 PROTEIN-RELATED"/>
    <property type="match status" value="1"/>
</dbReference>
<evidence type="ECO:0000313" key="2">
    <source>
        <dbReference type="EMBL" id="PUZ77565.1"/>
    </source>
</evidence>
<feature type="region of interest" description="Disordered" evidence="1">
    <location>
        <begin position="45"/>
        <end position="64"/>
    </location>
</feature>
<dbReference type="Proteomes" id="UP000244336">
    <property type="component" value="Chromosome 1"/>
</dbReference>
<keyword evidence="3" id="KW-1185">Reference proteome</keyword>
<gene>
    <name evidence="2" type="ORF">GQ55_1G382600</name>
</gene>
<name>A0A2T7FBW2_9POAL</name>
<dbReference type="PANTHER" id="PTHR33085:SF47">
    <property type="entry name" value="OS02G0513400 PROTEIN"/>
    <property type="match status" value="1"/>
</dbReference>
<reference evidence="2 3" key="1">
    <citation type="submission" date="2018-04" db="EMBL/GenBank/DDBJ databases">
        <title>WGS assembly of Panicum hallii var. hallii HAL2.</title>
        <authorList>
            <person name="Lovell J."/>
            <person name="Jenkins J."/>
            <person name="Lowry D."/>
            <person name="Mamidi S."/>
            <person name="Sreedasyam A."/>
            <person name="Weng X."/>
            <person name="Barry K."/>
            <person name="Bonette J."/>
            <person name="Campitelli B."/>
            <person name="Daum C."/>
            <person name="Gordon S."/>
            <person name="Gould B."/>
            <person name="Lipzen A."/>
            <person name="MacQueen A."/>
            <person name="Palacio-Mejia J."/>
            <person name="Plott C."/>
            <person name="Shakirov E."/>
            <person name="Shu S."/>
            <person name="Yoshinaga Y."/>
            <person name="Zane M."/>
            <person name="Rokhsar D."/>
            <person name="Grimwood J."/>
            <person name="Schmutz J."/>
            <person name="Juenger T."/>
        </authorList>
    </citation>
    <scope>NUCLEOTIDE SEQUENCE [LARGE SCALE GENOMIC DNA]</scope>
    <source>
        <strain evidence="3">cv. HAL2</strain>
    </source>
</reference>
<evidence type="ECO:0000313" key="3">
    <source>
        <dbReference type="Proteomes" id="UP000244336"/>
    </source>
</evidence>
<proteinExistence type="predicted"/>
<dbReference type="EMBL" id="CM009749">
    <property type="protein sequence ID" value="PUZ77565.1"/>
    <property type="molecule type" value="Genomic_DNA"/>
</dbReference>
<feature type="compositionally biased region" description="Basic residues" evidence="1">
    <location>
        <begin position="13"/>
        <end position="23"/>
    </location>
</feature>
<dbReference type="AlphaFoldDB" id="A0A2T7FBW2"/>
<dbReference type="Pfam" id="PF07893">
    <property type="entry name" value="DUF1668"/>
    <property type="match status" value="1"/>
</dbReference>
<organism evidence="2 3">
    <name type="scientific">Panicum hallii var. hallii</name>
    <dbReference type="NCBI Taxonomy" id="1504633"/>
    <lineage>
        <taxon>Eukaryota</taxon>
        <taxon>Viridiplantae</taxon>
        <taxon>Streptophyta</taxon>
        <taxon>Embryophyta</taxon>
        <taxon>Tracheophyta</taxon>
        <taxon>Spermatophyta</taxon>
        <taxon>Magnoliopsida</taxon>
        <taxon>Liliopsida</taxon>
        <taxon>Poales</taxon>
        <taxon>Poaceae</taxon>
        <taxon>PACMAD clade</taxon>
        <taxon>Panicoideae</taxon>
        <taxon>Panicodae</taxon>
        <taxon>Paniceae</taxon>
        <taxon>Panicinae</taxon>
        <taxon>Panicum</taxon>
        <taxon>Panicum sect. Panicum</taxon>
    </lineage>
</organism>
<dbReference type="InterPro" id="IPR012871">
    <property type="entry name" value="DUF1668_ORYSA"/>
</dbReference>
<protein>
    <submittedName>
        <fullName evidence="2">Uncharacterized protein</fullName>
    </submittedName>
</protein>
<dbReference type="OrthoDB" id="664981at2759"/>